<dbReference type="Proteomes" id="UP000243350">
    <property type="component" value="Unassembled WGS sequence"/>
</dbReference>
<dbReference type="AlphaFoldDB" id="A0A2T4KMS8"/>
<organism evidence="2 3">
    <name type="scientific">Staphylococcus devriesei</name>
    <dbReference type="NCBI Taxonomy" id="586733"/>
    <lineage>
        <taxon>Bacteria</taxon>
        <taxon>Bacillati</taxon>
        <taxon>Bacillota</taxon>
        <taxon>Bacilli</taxon>
        <taxon>Bacillales</taxon>
        <taxon>Staphylococcaceae</taxon>
        <taxon>Staphylococcus</taxon>
    </lineage>
</organism>
<feature type="chain" id="PRO_5043160849" description="Lipoprotein" evidence="1">
    <location>
        <begin position="20"/>
        <end position="225"/>
    </location>
</feature>
<proteinExistence type="predicted"/>
<dbReference type="EMBL" id="PYZH01000091">
    <property type="protein sequence ID" value="PTF11571.1"/>
    <property type="molecule type" value="Genomic_DNA"/>
</dbReference>
<evidence type="ECO:0000313" key="3">
    <source>
        <dbReference type="Proteomes" id="UP000243350"/>
    </source>
</evidence>
<gene>
    <name evidence="2" type="ORF">BUY48_10440</name>
</gene>
<sequence length="225" mass="25612">MKRYINILSIIIICFIICAGCSNNENEKNNKPEKVAIAQNKSNANQVSKSQFTKKDKHEIKSKVLAWLSDRSKKRGTAVSSRYFSTSSISKGDWYAMTPKGEIQVFNANKPGRKAFDLHGITGATVYTAKDGKTGYDYDAKTLSNVEGYDKVANLSKPITKYIFTEEGEVFEYQFENKNDVTLSSGFAPKDYNDKDPNLLPNEQFKETDNKELKKYYKQVIEKYK</sequence>
<reference evidence="2 3" key="1">
    <citation type="journal article" date="2016" name="Front. Microbiol.">
        <title>Comprehensive Phylogenetic Analysis of Bovine Non-aureus Staphylococci Species Based on Whole-Genome Sequencing.</title>
        <authorList>
            <person name="Naushad S."/>
            <person name="Barkema H.W."/>
            <person name="Luby C."/>
            <person name="Condas L.A."/>
            <person name="Nobrega D.B."/>
            <person name="Carson D.A."/>
            <person name="De Buck J."/>
        </authorList>
    </citation>
    <scope>NUCLEOTIDE SEQUENCE [LARGE SCALE GENOMIC DNA]</scope>
    <source>
        <strain evidence="2 3">SNUC 4143</strain>
    </source>
</reference>
<evidence type="ECO:0000256" key="1">
    <source>
        <dbReference type="SAM" id="SignalP"/>
    </source>
</evidence>
<dbReference type="RefSeq" id="WP_107520439.1">
    <property type="nucleotide sequence ID" value="NZ_PYZH01000091.1"/>
</dbReference>
<evidence type="ECO:0000313" key="2">
    <source>
        <dbReference type="EMBL" id="PTF11571.1"/>
    </source>
</evidence>
<evidence type="ECO:0008006" key="4">
    <source>
        <dbReference type="Google" id="ProtNLM"/>
    </source>
</evidence>
<protein>
    <recommendedName>
        <fullName evidence="4">Lipoprotein</fullName>
    </recommendedName>
</protein>
<feature type="signal peptide" evidence="1">
    <location>
        <begin position="1"/>
        <end position="19"/>
    </location>
</feature>
<comment type="caution">
    <text evidence="2">The sequence shown here is derived from an EMBL/GenBank/DDBJ whole genome shotgun (WGS) entry which is preliminary data.</text>
</comment>
<accession>A0A2T4KMS8</accession>
<keyword evidence="1" id="KW-0732">Signal</keyword>
<name>A0A2T4KMS8_9STAP</name>